<evidence type="ECO:0000313" key="3">
    <source>
        <dbReference type="EMBL" id="CAH3034414.1"/>
    </source>
</evidence>
<dbReference type="SMART" id="SM00572">
    <property type="entry name" value="DZF"/>
    <property type="match status" value="1"/>
</dbReference>
<dbReference type="GO" id="GO:0071011">
    <property type="term" value="C:precatalytic spliceosome"/>
    <property type="evidence" value="ECO:0007669"/>
    <property type="project" value="TreeGrafter"/>
</dbReference>
<dbReference type="AlphaFoldDB" id="A0AAU9VRP5"/>
<dbReference type="InterPro" id="IPR049402">
    <property type="entry name" value="DZF_dom_C"/>
</dbReference>
<gene>
    <name evidence="3" type="ORF">PMEA_00010687</name>
</gene>
<evidence type="ECO:0000313" key="4">
    <source>
        <dbReference type="Proteomes" id="UP001159428"/>
    </source>
</evidence>
<feature type="region of interest" description="Disordered" evidence="1">
    <location>
        <begin position="171"/>
        <end position="227"/>
    </location>
</feature>
<feature type="domain" description="DZF" evidence="2">
    <location>
        <begin position="1"/>
        <end position="202"/>
    </location>
</feature>
<dbReference type="Pfam" id="PF20965">
    <property type="entry name" value="DZF_C"/>
    <property type="match status" value="1"/>
</dbReference>
<dbReference type="GO" id="GO:0003725">
    <property type="term" value="F:double-stranded RNA binding"/>
    <property type="evidence" value="ECO:0007669"/>
    <property type="project" value="TreeGrafter"/>
</dbReference>
<dbReference type="FunFam" id="1.10.1410.40:FF:000001">
    <property type="entry name" value="interleukin enhancer-binding factor 3 isoform X1"/>
    <property type="match status" value="1"/>
</dbReference>
<dbReference type="EMBL" id="CALNXJ010000002">
    <property type="protein sequence ID" value="CAH3034414.1"/>
    <property type="molecule type" value="Genomic_DNA"/>
</dbReference>
<dbReference type="Proteomes" id="UP001159428">
    <property type="component" value="Unassembled WGS sequence"/>
</dbReference>
<evidence type="ECO:0000256" key="1">
    <source>
        <dbReference type="SAM" id="MobiDB-lite"/>
    </source>
</evidence>
<protein>
    <recommendedName>
        <fullName evidence="2">DZF domain-containing protein</fullName>
    </recommendedName>
</protein>
<feature type="compositionally biased region" description="Basic and acidic residues" evidence="1">
    <location>
        <begin position="183"/>
        <end position="202"/>
    </location>
</feature>
<keyword evidence="4" id="KW-1185">Reference proteome</keyword>
<dbReference type="PANTHER" id="PTHR45762">
    <property type="entry name" value="ZINC FINGER RNA-BINDING PROTEIN"/>
    <property type="match status" value="1"/>
</dbReference>
<name>A0AAU9VRP5_9CNID</name>
<comment type="caution">
    <text evidence="3">The sequence shown here is derived from an EMBL/GenBank/DDBJ whole genome shotgun (WGS) entry which is preliminary data.</text>
</comment>
<dbReference type="PROSITE" id="PS51703">
    <property type="entry name" value="DZF"/>
    <property type="match status" value="1"/>
</dbReference>
<accession>A0AAU9VRP5</accession>
<dbReference type="InterPro" id="IPR006561">
    <property type="entry name" value="DZF_dom"/>
</dbReference>
<feature type="compositionally biased region" description="Basic residues" evidence="1">
    <location>
        <begin position="171"/>
        <end position="182"/>
    </location>
</feature>
<dbReference type="Gene3D" id="1.10.1410.40">
    <property type="match status" value="1"/>
</dbReference>
<sequence>MLGHLSTSCLSTRFSPVAEDDPQVLDRPKCLAALASLRHAKWFQAKANGLQSCVIIIRVMRDLCRRIPAFSPLNNWAMELLVEKALSSSQQALGPGEAFRRVLECISSGLLLEGGPGLSDPCEKETIDALGTVSMQEREDLTASAQHALRLTAFRQLHKVLAIDRLPPQSKFRRNRGRSFKRRREDSGQGEEGAKKEKKEGEGESGGESSMEVSSAGGAEPKADIKT</sequence>
<dbReference type="PANTHER" id="PTHR45762:SF3">
    <property type="entry name" value="ZINC-FINGER PROTEIN AT 72D, ISOFORM B"/>
    <property type="match status" value="1"/>
</dbReference>
<feature type="compositionally biased region" description="Low complexity" evidence="1">
    <location>
        <begin position="207"/>
        <end position="220"/>
    </location>
</feature>
<proteinExistence type="predicted"/>
<reference evidence="3 4" key="1">
    <citation type="submission" date="2022-05" db="EMBL/GenBank/DDBJ databases">
        <authorList>
            <consortium name="Genoscope - CEA"/>
            <person name="William W."/>
        </authorList>
    </citation>
    <scope>NUCLEOTIDE SEQUENCE [LARGE SCALE GENOMIC DNA]</scope>
</reference>
<organism evidence="3 4">
    <name type="scientific">Pocillopora meandrina</name>
    <dbReference type="NCBI Taxonomy" id="46732"/>
    <lineage>
        <taxon>Eukaryota</taxon>
        <taxon>Metazoa</taxon>
        <taxon>Cnidaria</taxon>
        <taxon>Anthozoa</taxon>
        <taxon>Hexacorallia</taxon>
        <taxon>Scleractinia</taxon>
        <taxon>Astrocoeniina</taxon>
        <taxon>Pocilloporidae</taxon>
        <taxon>Pocillopora</taxon>
    </lineage>
</organism>
<dbReference type="GO" id="GO:0003727">
    <property type="term" value="F:single-stranded RNA binding"/>
    <property type="evidence" value="ECO:0007669"/>
    <property type="project" value="TreeGrafter"/>
</dbReference>
<evidence type="ECO:0000259" key="2">
    <source>
        <dbReference type="PROSITE" id="PS51703"/>
    </source>
</evidence>